<sequence length="100" mass="11649">MNRKEEVEDEIQRRRDMVGGGSGMGWERRIPDEGRRWDDEWRADFPFTPRCSPRVKSLRGLWEAGVVMARSRVTHRTPSLLLVFSLINSPDLLLIMPQKA</sequence>
<evidence type="ECO:0000256" key="1">
    <source>
        <dbReference type="SAM" id="MobiDB-lite"/>
    </source>
</evidence>
<accession>A0A5B7K1D8</accession>
<name>A0A5B7K1D8_PORTR</name>
<feature type="region of interest" description="Disordered" evidence="1">
    <location>
        <begin position="1"/>
        <end position="29"/>
    </location>
</feature>
<proteinExistence type="predicted"/>
<dbReference type="EMBL" id="VSRR010122886">
    <property type="protein sequence ID" value="MPD00434.1"/>
    <property type="molecule type" value="Genomic_DNA"/>
</dbReference>
<dbReference type="AlphaFoldDB" id="A0A5B7K1D8"/>
<keyword evidence="3" id="KW-1185">Reference proteome</keyword>
<organism evidence="2 3">
    <name type="scientific">Portunus trituberculatus</name>
    <name type="common">Swimming crab</name>
    <name type="synonym">Neptunus trituberculatus</name>
    <dbReference type="NCBI Taxonomy" id="210409"/>
    <lineage>
        <taxon>Eukaryota</taxon>
        <taxon>Metazoa</taxon>
        <taxon>Ecdysozoa</taxon>
        <taxon>Arthropoda</taxon>
        <taxon>Crustacea</taxon>
        <taxon>Multicrustacea</taxon>
        <taxon>Malacostraca</taxon>
        <taxon>Eumalacostraca</taxon>
        <taxon>Eucarida</taxon>
        <taxon>Decapoda</taxon>
        <taxon>Pleocyemata</taxon>
        <taxon>Brachyura</taxon>
        <taxon>Eubrachyura</taxon>
        <taxon>Portunoidea</taxon>
        <taxon>Portunidae</taxon>
        <taxon>Portuninae</taxon>
        <taxon>Portunus</taxon>
    </lineage>
</organism>
<gene>
    <name evidence="2" type="ORF">E2C01_095906</name>
</gene>
<evidence type="ECO:0000313" key="3">
    <source>
        <dbReference type="Proteomes" id="UP000324222"/>
    </source>
</evidence>
<protein>
    <submittedName>
        <fullName evidence="2">Uncharacterized protein</fullName>
    </submittedName>
</protein>
<evidence type="ECO:0000313" key="2">
    <source>
        <dbReference type="EMBL" id="MPD00434.1"/>
    </source>
</evidence>
<reference evidence="2 3" key="1">
    <citation type="submission" date="2019-05" db="EMBL/GenBank/DDBJ databases">
        <title>Another draft genome of Portunus trituberculatus and its Hox gene families provides insights of decapod evolution.</title>
        <authorList>
            <person name="Jeong J.-H."/>
            <person name="Song I."/>
            <person name="Kim S."/>
            <person name="Choi T."/>
            <person name="Kim D."/>
            <person name="Ryu S."/>
            <person name="Kim W."/>
        </authorList>
    </citation>
    <scope>NUCLEOTIDE SEQUENCE [LARGE SCALE GENOMIC DNA]</scope>
    <source>
        <tissue evidence="2">Muscle</tissue>
    </source>
</reference>
<dbReference type="Proteomes" id="UP000324222">
    <property type="component" value="Unassembled WGS sequence"/>
</dbReference>
<feature type="compositionally biased region" description="Basic and acidic residues" evidence="1">
    <location>
        <begin position="1"/>
        <end position="17"/>
    </location>
</feature>
<comment type="caution">
    <text evidence="2">The sequence shown here is derived from an EMBL/GenBank/DDBJ whole genome shotgun (WGS) entry which is preliminary data.</text>
</comment>